<dbReference type="EMBL" id="UGTF01000002">
    <property type="protein sequence ID" value="SUB88491.1"/>
    <property type="molecule type" value="Genomic_DNA"/>
</dbReference>
<protein>
    <submittedName>
        <fullName evidence="1">Uncharacterized protein</fullName>
    </submittedName>
</protein>
<evidence type="ECO:0000313" key="1">
    <source>
        <dbReference type="EMBL" id="SUB88491.1"/>
    </source>
</evidence>
<name>A0A379E830_9PORP</name>
<reference evidence="1 2" key="1">
    <citation type="submission" date="2018-06" db="EMBL/GenBank/DDBJ databases">
        <authorList>
            <consortium name="Pathogen Informatics"/>
            <person name="Doyle S."/>
        </authorList>
    </citation>
    <scope>NUCLEOTIDE SEQUENCE [LARGE SCALE GENOMIC DNA]</scope>
    <source>
        <strain evidence="1 2">NCTC11632</strain>
    </source>
</reference>
<dbReference type="AlphaFoldDB" id="A0A379E830"/>
<gene>
    <name evidence="1" type="ORF">NCTC11632_00561</name>
</gene>
<dbReference type="Proteomes" id="UP000254156">
    <property type="component" value="Unassembled WGS sequence"/>
</dbReference>
<accession>A0A379E830</accession>
<proteinExistence type="predicted"/>
<sequence>MRKLLRSLQYSASIAYCQASILVSYTLRILTHLKRAVPRFILTQPL</sequence>
<organism evidence="1 2">
    <name type="scientific">Porphyromonas macacae</name>
    <dbReference type="NCBI Taxonomy" id="28115"/>
    <lineage>
        <taxon>Bacteria</taxon>
        <taxon>Pseudomonadati</taxon>
        <taxon>Bacteroidota</taxon>
        <taxon>Bacteroidia</taxon>
        <taxon>Bacteroidales</taxon>
        <taxon>Porphyromonadaceae</taxon>
        <taxon>Porphyromonas</taxon>
    </lineage>
</organism>
<evidence type="ECO:0000313" key="2">
    <source>
        <dbReference type="Proteomes" id="UP000254156"/>
    </source>
</evidence>